<comment type="caution">
    <text evidence="5">The sequence shown here is derived from an EMBL/GenBank/DDBJ whole genome shotgun (WGS) entry which is preliminary data.</text>
</comment>
<name>A0AAN9V8M8_9PEZI</name>
<feature type="transmembrane region" description="Helical" evidence="2">
    <location>
        <begin position="234"/>
        <end position="254"/>
    </location>
</feature>
<evidence type="ECO:0000256" key="2">
    <source>
        <dbReference type="SAM" id="Phobius"/>
    </source>
</evidence>
<accession>A0AAN9V8M8</accession>
<dbReference type="PANTHER" id="PTHR23028:SF126">
    <property type="entry name" value="ACYLTRANSFERASE 3 DOMAIN-CONTAINING PROTEIN"/>
    <property type="match status" value="1"/>
</dbReference>
<dbReference type="Proteomes" id="UP001320420">
    <property type="component" value="Unassembled WGS sequence"/>
</dbReference>
<keyword evidence="6" id="KW-1185">Reference proteome</keyword>
<dbReference type="EMBL" id="JAKJXP020000006">
    <property type="protein sequence ID" value="KAK7756584.1"/>
    <property type="molecule type" value="Genomic_DNA"/>
</dbReference>
<feature type="region of interest" description="Disordered" evidence="1">
    <location>
        <begin position="513"/>
        <end position="533"/>
    </location>
</feature>
<feature type="region of interest" description="Disordered" evidence="1">
    <location>
        <begin position="122"/>
        <end position="142"/>
    </location>
</feature>
<dbReference type="AlphaFoldDB" id="A0AAN9V8M8"/>
<keyword evidence="2" id="KW-0472">Membrane</keyword>
<evidence type="ECO:0000313" key="6">
    <source>
        <dbReference type="Proteomes" id="UP001320420"/>
    </source>
</evidence>
<keyword evidence="2" id="KW-1133">Transmembrane helix</keyword>
<dbReference type="PANTHER" id="PTHR23028">
    <property type="entry name" value="ACETYLTRANSFERASE"/>
    <property type="match status" value="1"/>
</dbReference>
<proteinExistence type="predicted"/>
<feature type="transmembrane region" description="Helical" evidence="2">
    <location>
        <begin position="266"/>
        <end position="292"/>
    </location>
</feature>
<organism evidence="5 6">
    <name type="scientific">Diatrype stigma</name>
    <dbReference type="NCBI Taxonomy" id="117547"/>
    <lineage>
        <taxon>Eukaryota</taxon>
        <taxon>Fungi</taxon>
        <taxon>Dikarya</taxon>
        <taxon>Ascomycota</taxon>
        <taxon>Pezizomycotina</taxon>
        <taxon>Sordariomycetes</taxon>
        <taxon>Xylariomycetidae</taxon>
        <taxon>Xylariales</taxon>
        <taxon>Diatrypaceae</taxon>
        <taxon>Diatrype</taxon>
    </lineage>
</organism>
<evidence type="ECO:0000256" key="3">
    <source>
        <dbReference type="SAM" id="SignalP"/>
    </source>
</evidence>
<reference evidence="5 6" key="1">
    <citation type="submission" date="2024-02" db="EMBL/GenBank/DDBJ databases">
        <title>De novo assembly and annotation of 12 fungi associated with fruit tree decline syndrome in Ontario, Canada.</title>
        <authorList>
            <person name="Sulman M."/>
            <person name="Ellouze W."/>
            <person name="Ilyukhin E."/>
        </authorList>
    </citation>
    <scope>NUCLEOTIDE SEQUENCE [LARGE SCALE GENOMIC DNA]</scope>
    <source>
        <strain evidence="5 6">M11/M66-122</strain>
    </source>
</reference>
<feature type="transmembrane region" description="Helical" evidence="2">
    <location>
        <begin position="312"/>
        <end position="334"/>
    </location>
</feature>
<dbReference type="InterPro" id="IPR002656">
    <property type="entry name" value="Acyl_transf_3_dom"/>
</dbReference>
<feature type="transmembrane region" description="Helical" evidence="2">
    <location>
        <begin position="361"/>
        <end position="379"/>
    </location>
</feature>
<gene>
    <name evidence="5" type="ORF">SLS62_001421</name>
</gene>
<feature type="chain" id="PRO_5043009693" description="Acyltransferase 3 domain-containing protein" evidence="3">
    <location>
        <begin position="23"/>
        <end position="533"/>
    </location>
</feature>
<keyword evidence="2" id="KW-0812">Transmembrane</keyword>
<keyword evidence="3" id="KW-0732">Signal</keyword>
<sequence>MAAQPRWLRSLLQLLTPTLLLSHIRQEFQLKGCQPAKLHGTSYLDGLRGLAALAVFGQHYTDYNLKSLQQWFFTSYYSASTSSPTSPLQLPYARILYGGPVTHIFFVVSGFALALRPMGELHPGEEDEQGGGDPPRSRSRPGRCRCRCRAMLASAAIRRPVRLWGPCLALTLPLAFLSRRVGHFRHYIAREETQWLQVRHWGRDFFGRVAVWPWAWPGAGAADPLPRPRYNVHLWTVPVELAHSYLLFFVVLVLSRLRPRLRVPFVAAVMAGALHGAHWTAFEFLAGCLLAVLHLRQNAGRRQQQGGPCWRLLAKVVPATSLLVMGFVASWPTYMIKAPWPYSTLAQYVPSATKKREESEFWFALAAASVVWGMGQVAVCRRFLERPLVQYLGRVSFVFYIVQHPFLNLFQGRLMGEAPREAYTDGEGTEYGAEAGHGLKRWPGVHTGTRLTFTWILGWAILVPVELLVSDYLTRLIDWPCARAARSIERFICDDTGSCANVENDAEKRLRTASGLHRKEDEDGTESRFSLPS</sequence>
<dbReference type="GO" id="GO:0016747">
    <property type="term" value="F:acyltransferase activity, transferring groups other than amino-acyl groups"/>
    <property type="evidence" value="ECO:0007669"/>
    <property type="project" value="InterPro"/>
</dbReference>
<feature type="domain" description="Acyltransferase 3" evidence="4">
    <location>
        <begin position="43"/>
        <end position="440"/>
    </location>
</feature>
<protein>
    <recommendedName>
        <fullName evidence="4">Acyltransferase 3 domain-containing protein</fullName>
    </recommendedName>
</protein>
<evidence type="ECO:0000259" key="4">
    <source>
        <dbReference type="Pfam" id="PF01757"/>
    </source>
</evidence>
<feature type="signal peptide" evidence="3">
    <location>
        <begin position="1"/>
        <end position="22"/>
    </location>
</feature>
<dbReference type="InterPro" id="IPR050879">
    <property type="entry name" value="Acyltransferase_3"/>
</dbReference>
<evidence type="ECO:0000313" key="5">
    <source>
        <dbReference type="EMBL" id="KAK7756584.1"/>
    </source>
</evidence>
<dbReference type="Pfam" id="PF01757">
    <property type="entry name" value="Acyl_transf_3"/>
    <property type="match status" value="1"/>
</dbReference>
<evidence type="ECO:0000256" key="1">
    <source>
        <dbReference type="SAM" id="MobiDB-lite"/>
    </source>
</evidence>